<dbReference type="Gene3D" id="3.30.559.10">
    <property type="entry name" value="Chloramphenicol acetyltransferase-like domain"/>
    <property type="match status" value="3"/>
</dbReference>
<dbReference type="Pfam" id="PF02458">
    <property type="entry name" value="Transferase"/>
    <property type="match status" value="2"/>
</dbReference>
<gene>
    <name evidence="2" type="ORF">DVH24_030084</name>
</gene>
<dbReference type="InterPro" id="IPR051283">
    <property type="entry name" value="Sec_Metabolite_Acyltrans"/>
</dbReference>
<evidence type="ECO:0008006" key="4">
    <source>
        <dbReference type="Google" id="ProtNLM"/>
    </source>
</evidence>
<name>A0A498I2Q9_MALDO</name>
<dbReference type="PANTHER" id="PTHR31896">
    <property type="entry name" value="FAMILY REGULATORY PROTEIN, PUTATIVE (AFU_ORTHOLOGUE AFUA_3G14730)-RELATED"/>
    <property type="match status" value="1"/>
</dbReference>
<keyword evidence="3" id="KW-1185">Reference proteome</keyword>
<sequence length="600" mass="67377">MIYHLIFISEMEHIRFISTTLVQPTISNEFTQKIELTPWDLQLILLDHIQKGLLFHKPNSNTYKKYPNKSLIQHLKASLSLTLDIFYPLAGRLTITENEDDNTTSFSVNCNGTGAEFVHAVADVVTVADVLDPDLVPDDIVYSFFLMNGVLNYEGGVSKPLLAVQVTELVDGIFIGCTMNHSIVDGSSFWHFFNTWSEISRRGSTNGKLSQPPPIFGREYLGGIIDLPVRIPFFQNQIPKTKFLAPILKQRVFHFSKETIAQLKAKANSEMGTTKISSLQALLAHLWLSVTRNQCLSTGQETMYKVLVGMRQRLQPPLPDQYLGNAVLFGIVTSSVGELLERGLGWAAWDMNKMIAAQTEHDVRKLLEDWIKNPKVPNLGSLASNSLLTGSSPRFDVFGNDFGWGRPLAVRSGAGNKFDGKLTVFQGAEEGSIDFEACLSPQTLHALAHDADLPSSREQYQNMRHIRLISTTIVQPTTHSDELTRRIELTPWDMQLLLIDQVQKGILFHKPTSTNYGNEDLKNNLVEHLKTYFSTALDIFYPLVGRLAITENKDDNTTSFTVECNGAGLEFVMRLLMESLWRMSLTLSWSLMKLSTTSFP</sequence>
<comment type="caution">
    <text evidence="2">The sequence shown here is derived from an EMBL/GenBank/DDBJ whole genome shotgun (WGS) entry which is preliminary data.</text>
</comment>
<protein>
    <recommendedName>
        <fullName evidence="4">HXXXD-type acyl-transferase family protein</fullName>
    </recommendedName>
</protein>
<evidence type="ECO:0000313" key="3">
    <source>
        <dbReference type="Proteomes" id="UP000290289"/>
    </source>
</evidence>
<accession>A0A498I2Q9</accession>
<evidence type="ECO:0000313" key="2">
    <source>
        <dbReference type="EMBL" id="RXH75363.1"/>
    </source>
</evidence>
<dbReference type="InterPro" id="IPR023213">
    <property type="entry name" value="CAT-like_dom_sf"/>
</dbReference>
<evidence type="ECO:0000256" key="1">
    <source>
        <dbReference type="ARBA" id="ARBA00022679"/>
    </source>
</evidence>
<dbReference type="PANTHER" id="PTHR31896:SF39">
    <property type="entry name" value="PROTEIN ENHANCED PSEUDOMONAS SUSCEPTIBILITY 1-LIKE"/>
    <property type="match status" value="1"/>
</dbReference>
<organism evidence="2 3">
    <name type="scientific">Malus domestica</name>
    <name type="common">Apple</name>
    <name type="synonym">Pyrus malus</name>
    <dbReference type="NCBI Taxonomy" id="3750"/>
    <lineage>
        <taxon>Eukaryota</taxon>
        <taxon>Viridiplantae</taxon>
        <taxon>Streptophyta</taxon>
        <taxon>Embryophyta</taxon>
        <taxon>Tracheophyta</taxon>
        <taxon>Spermatophyta</taxon>
        <taxon>Magnoliopsida</taxon>
        <taxon>eudicotyledons</taxon>
        <taxon>Gunneridae</taxon>
        <taxon>Pentapetalae</taxon>
        <taxon>rosids</taxon>
        <taxon>fabids</taxon>
        <taxon>Rosales</taxon>
        <taxon>Rosaceae</taxon>
        <taxon>Amygdaloideae</taxon>
        <taxon>Maleae</taxon>
        <taxon>Malus</taxon>
    </lineage>
</organism>
<dbReference type="Proteomes" id="UP000290289">
    <property type="component" value="Chromosome 15"/>
</dbReference>
<dbReference type="EMBL" id="RDQH01000341">
    <property type="protein sequence ID" value="RXH75363.1"/>
    <property type="molecule type" value="Genomic_DNA"/>
</dbReference>
<proteinExistence type="predicted"/>
<keyword evidence="1" id="KW-0808">Transferase</keyword>
<reference evidence="2 3" key="1">
    <citation type="submission" date="2018-10" db="EMBL/GenBank/DDBJ databases">
        <title>A high-quality apple genome assembly.</title>
        <authorList>
            <person name="Hu J."/>
        </authorList>
    </citation>
    <scope>NUCLEOTIDE SEQUENCE [LARGE SCALE GENOMIC DNA]</scope>
    <source>
        <strain evidence="3">cv. HFTH1</strain>
        <tissue evidence="2">Young leaf</tissue>
    </source>
</reference>
<dbReference type="GO" id="GO:0016740">
    <property type="term" value="F:transferase activity"/>
    <property type="evidence" value="ECO:0007669"/>
    <property type="project" value="UniProtKB-KW"/>
</dbReference>
<dbReference type="AlphaFoldDB" id="A0A498I2Q9"/>